<comment type="caution">
    <text evidence="2">The sequence shown here is derived from an EMBL/GenBank/DDBJ whole genome shotgun (WGS) entry which is preliminary data.</text>
</comment>
<accession>A0A645GGB8</accession>
<protein>
    <submittedName>
        <fullName evidence="2">Uncharacterized protein</fullName>
    </submittedName>
</protein>
<gene>
    <name evidence="2" type="ORF">SDC9_172623</name>
</gene>
<sequence length="123" mass="14021">MGGEDKLEPILPFSQPEQPRRAETPARRIRGTETDEKFARLFRVHGEVQNEFPVFRQRERPGGLEVPVFPSGERGRSTDRQLSVGGGERRLFRRPDSVAHDVPAVQPVGEIRVAEQVARHRME</sequence>
<reference evidence="2" key="1">
    <citation type="submission" date="2019-08" db="EMBL/GenBank/DDBJ databases">
        <authorList>
            <person name="Kucharzyk K."/>
            <person name="Murdoch R.W."/>
            <person name="Higgins S."/>
            <person name="Loffler F."/>
        </authorList>
    </citation>
    <scope>NUCLEOTIDE SEQUENCE</scope>
</reference>
<feature type="region of interest" description="Disordered" evidence="1">
    <location>
        <begin position="1"/>
        <end position="34"/>
    </location>
</feature>
<evidence type="ECO:0000256" key="1">
    <source>
        <dbReference type="SAM" id="MobiDB-lite"/>
    </source>
</evidence>
<dbReference type="AlphaFoldDB" id="A0A645GGB8"/>
<proteinExistence type="predicted"/>
<organism evidence="2">
    <name type="scientific">bioreactor metagenome</name>
    <dbReference type="NCBI Taxonomy" id="1076179"/>
    <lineage>
        <taxon>unclassified sequences</taxon>
        <taxon>metagenomes</taxon>
        <taxon>ecological metagenomes</taxon>
    </lineage>
</organism>
<feature type="region of interest" description="Disordered" evidence="1">
    <location>
        <begin position="62"/>
        <end position="89"/>
    </location>
</feature>
<dbReference type="EMBL" id="VSSQ01074308">
    <property type="protein sequence ID" value="MPN25216.1"/>
    <property type="molecule type" value="Genomic_DNA"/>
</dbReference>
<evidence type="ECO:0000313" key="2">
    <source>
        <dbReference type="EMBL" id="MPN25216.1"/>
    </source>
</evidence>
<name>A0A645GGB8_9ZZZZ</name>
<feature type="compositionally biased region" description="Basic and acidic residues" evidence="1">
    <location>
        <begin position="18"/>
        <end position="34"/>
    </location>
</feature>